<dbReference type="InterPro" id="IPR029058">
    <property type="entry name" value="AB_hydrolase_fold"/>
</dbReference>
<dbReference type="Gene3D" id="3.40.50.1820">
    <property type="entry name" value="alpha/beta hydrolase"/>
    <property type="match status" value="1"/>
</dbReference>
<dbReference type="Pfam" id="PF01738">
    <property type="entry name" value="DLH"/>
    <property type="match status" value="1"/>
</dbReference>
<organism evidence="2 3">
    <name type="scientific">Pendulispora rubella</name>
    <dbReference type="NCBI Taxonomy" id="2741070"/>
    <lineage>
        <taxon>Bacteria</taxon>
        <taxon>Pseudomonadati</taxon>
        <taxon>Myxococcota</taxon>
        <taxon>Myxococcia</taxon>
        <taxon>Myxococcales</taxon>
        <taxon>Sorangiineae</taxon>
        <taxon>Pendulisporaceae</taxon>
        <taxon>Pendulispora</taxon>
    </lineage>
</organism>
<accession>A0ABZ2LC70</accession>
<gene>
    <name evidence="2" type="ORF">LVJ94_14920</name>
</gene>
<dbReference type="Proteomes" id="UP001374803">
    <property type="component" value="Chromosome"/>
</dbReference>
<reference evidence="2" key="1">
    <citation type="submission" date="2021-12" db="EMBL/GenBank/DDBJ databases">
        <title>Discovery of the Pendulisporaceae a myxobacterial family with distinct sporulation behavior and unique specialized metabolism.</title>
        <authorList>
            <person name="Garcia R."/>
            <person name="Popoff A."/>
            <person name="Bader C.D."/>
            <person name="Loehr J."/>
            <person name="Walesch S."/>
            <person name="Walt C."/>
            <person name="Boldt J."/>
            <person name="Bunk B."/>
            <person name="Haeckl F.J.F.P.J."/>
            <person name="Gunesch A.P."/>
            <person name="Birkelbach J."/>
            <person name="Nuebel U."/>
            <person name="Pietschmann T."/>
            <person name="Bach T."/>
            <person name="Mueller R."/>
        </authorList>
    </citation>
    <scope>NUCLEOTIDE SEQUENCE</scope>
    <source>
        <strain evidence="2">MSr11367</strain>
    </source>
</reference>
<evidence type="ECO:0000259" key="1">
    <source>
        <dbReference type="Pfam" id="PF01738"/>
    </source>
</evidence>
<dbReference type="EMBL" id="CP089983">
    <property type="protein sequence ID" value="WXB08526.1"/>
    <property type="molecule type" value="Genomic_DNA"/>
</dbReference>
<dbReference type="GO" id="GO:0016787">
    <property type="term" value="F:hydrolase activity"/>
    <property type="evidence" value="ECO:0007669"/>
    <property type="project" value="UniProtKB-KW"/>
</dbReference>
<keyword evidence="2" id="KW-0378">Hydrolase</keyword>
<dbReference type="PANTHER" id="PTHR22946">
    <property type="entry name" value="DIENELACTONE HYDROLASE DOMAIN-CONTAINING PROTEIN-RELATED"/>
    <property type="match status" value="1"/>
</dbReference>
<feature type="domain" description="Dienelactone hydrolase" evidence="1">
    <location>
        <begin position="102"/>
        <end position="224"/>
    </location>
</feature>
<evidence type="ECO:0000313" key="3">
    <source>
        <dbReference type="Proteomes" id="UP001374803"/>
    </source>
</evidence>
<dbReference type="InterPro" id="IPR002925">
    <property type="entry name" value="Dienelactn_hydro"/>
</dbReference>
<name>A0ABZ2LC70_9BACT</name>
<evidence type="ECO:0000313" key="2">
    <source>
        <dbReference type="EMBL" id="WXB08526.1"/>
    </source>
</evidence>
<proteinExistence type="predicted"/>
<sequence length="229" mass="24956">MQPTVRRTDATRPAETKQSVTIRAGLVLLEGELTVPPAARGLVLFAHGSGSSRHSPRNRVVAQTLRSDAQVATLLFDLLSAEEEQIDVRTGRLRFDIDLLARRLIVATDWARGRREGERIGYFGASTGAAAAMLAAAVRPSDVAAVVSRGGRPDLAGYALERVRAPTLLIVGSEDVPTLDVNREAMARLHAETRLDVIPRATHLFEEPGTLGEAARRAAEWFRRHLSKQ</sequence>
<dbReference type="SUPFAM" id="SSF53474">
    <property type="entry name" value="alpha/beta-Hydrolases"/>
    <property type="match status" value="1"/>
</dbReference>
<dbReference type="InterPro" id="IPR050261">
    <property type="entry name" value="FrsA_esterase"/>
</dbReference>
<protein>
    <submittedName>
        <fullName evidence="2">Dienelactone hydrolase family protein</fullName>
    </submittedName>
</protein>
<keyword evidence="3" id="KW-1185">Reference proteome</keyword>
<dbReference type="RefSeq" id="WP_394838196.1">
    <property type="nucleotide sequence ID" value="NZ_CP089929.1"/>
</dbReference>